<dbReference type="GO" id="GO:0003700">
    <property type="term" value="F:DNA-binding transcription factor activity"/>
    <property type="evidence" value="ECO:0007669"/>
    <property type="project" value="TreeGrafter"/>
</dbReference>
<proteinExistence type="predicted"/>
<accession>A0AA39VV38</accession>
<dbReference type="InterPro" id="IPR012416">
    <property type="entry name" value="CBP60"/>
</dbReference>
<name>A0AA39VV38_ACESA</name>
<dbReference type="GO" id="GO:0005634">
    <property type="term" value="C:nucleus"/>
    <property type="evidence" value="ECO:0007669"/>
    <property type="project" value="TreeGrafter"/>
</dbReference>
<dbReference type="GO" id="GO:0043565">
    <property type="term" value="F:sequence-specific DNA binding"/>
    <property type="evidence" value="ECO:0007669"/>
    <property type="project" value="TreeGrafter"/>
</dbReference>
<dbReference type="Pfam" id="PF07887">
    <property type="entry name" value="Calmodulin_bind"/>
    <property type="match status" value="1"/>
</dbReference>
<dbReference type="PANTHER" id="PTHR31713">
    <property type="entry name" value="OS02G0177800 PROTEIN"/>
    <property type="match status" value="1"/>
</dbReference>
<dbReference type="Proteomes" id="UP001168877">
    <property type="component" value="Unassembled WGS sequence"/>
</dbReference>
<sequence length="223" mass="25215">MREIKEKIKHLIEALSRQGAPADWNINPGRSKARKYHLKFDNKLHSIIFVNEKIKDKNDGFVEIKLVDTITGKIAEVGALPSIKIEIVVLDGNFGFEENGNWTGMDFNAKVVKPRKLRLVKGKQKITLRGGVGSIEDLSFTDNSSWIKGRKFRLGARAVESNSMGQVIFKEAVSEAFVVRDKRQKELHLGKIIEGDKFHQAFIAHNILTGSDLKKMYETDPEN</sequence>
<organism evidence="2 3">
    <name type="scientific">Acer saccharum</name>
    <name type="common">Sugar maple</name>
    <dbReference type="NCBI Taxonomy" id="4024"/>
    <lineage>
        <taxon>Eukaryota</taxon>
        <taxon>Viridiplantae</taxon>
        <taxon>Streptophyta</taxon>
        <taxon>Embryophyta</taxon>
        <taxon>Tracheophyta</taxon>
        <taxon>Spermatophyta</taxon>
        <taxon>Magnoliopsida</taxon>
        <taxon>eudicotyledons</taxon>
        <taxon>Gunneridae</taxon>
        <taxon>Pentapetalae</taxon>
        <taxon>rosids</taxon>
        <taxon>malvids</taxon>
        <taxon>Sapindales</taxon>
        <taxon>Sapindaceae</taxon>
        <taxon>Hippocastanoideae</taxon>
        <taxon>Acereae</taxon>
        <taxon>Acer</taxon>
    </lineage>
</organism>
<dbReference type="PANTHER" id="PTHR31713:SF43">
    <property type="entry name" value="CALMODULIN-BINDING PROTEIN 60 G"/>
    <property type="match status" value="1"/>
</dbReference>
<reference evidence="2" key="2">
    <citation type="submission" date="2023-06" db="EMBL/GenBank/DDBJ databases">
        <authorList>
            <person name="Swenson N.G."/>
            <person name="Wegrzyn J.L."/>
            <person name="Mcevoy S.L."/>
        </authorList>
    </citation>
    <scope>NUCLEOTIDE SEQUENCE</scope>
    <source>
        <strain evidence="2">NS2018</strain>
        <tissue evidence="2">Leaf</tissue>
    </source>
</reference>
<reference evidence="2" key="1">
    <citation type="journal article" date="2022" name="Plant J.">
        <title>Strategies of tolerance reflected in two North American maple genomes.</title>
        <authorList>
            <person name="McEvoy S.L."/>
            <person name="Sezen U.U."/>
            <person name="Trouern-Trend A."/>
            <person name="McMahon S.M."/>
            <person name="Schaberg P.G."/>
            <person name="Yang J."/>
            <person name="Wegrzyn J.L."/>
            <person name="Swenson N.G."/>
        </authorList>
    </citation>
    <scope>NUCLEOTIDE SEQUENCE</scope>
    <source>
        <strain evidence="2">NS2018</strain>
    </source>
</reference>
<dbReference type="InterPro" id="IPR046831">
    <property type="entry name" value="Calmodulin_bind_N"/>
</dbReference>
<evidence type="ECO:0000259" key="1">
    <source>
        <dbReference type="Pfam" id="PF07887"/>
    </source>
</evidence>
<evidence type="ECO:0000313" key="2">
    <source>
        <dbReference type="EMBL" id="KAK0599979.1"/>
    </source>
</evidence>
<gene>
    <name evidence="2" type="ORF">LWI29_010396</name>
</gene>
<protein>
    <recommendedName>
        <fullName evidence="1">Calmodulin binding protein-like N-terminal domain-containing protein</fullName>
    </recommendedName>
</protein>
<dbReference type="EMBL" id="JAUESC010000003">
    <property type="protein sequence ID" value="KAK0599979.1"/>
    <property type="molecule type" value="Genomic_DNA"/>
</dbReference>
<dbReference type="AlphaFoldDB" id="A0AA39VV38"/>
<evidence type="ECO:0000313" key="3">
    <source>
        <dbReference type="Proteomes" id="UP001168877"/>
    </source>
</evidence>
<feature type="domain" description="Calmodulin binding protein-like N-terminal" evidence="1">
    <location>
        <begin position="37"/>
        <end position="182"/>
    </location>
</feature>
<keyword evidence="3" id="KW-1185">Reference proteome</keyword>
<comment type="caution">
    <text evidence="2">The sequence shown here is derived from an EMBL/GenBank/DDBJ whole genome shotgun (WGS) entry which is preliminary data.</text>
</comment>
<dbReference type="GO" id="GO:0005516">
    <property type="term" value="F:calmodulin binding"/>
    <property type="evidence" value="ECO:0007669"/>
    <property type="project" value="InterPro"/>
</dbReference>
<dbReference type="GO" id="GO:0080142">
    <property type="term" value="P:regulation of salicylic acid biosynthetic process"/>
    <property type="evidence" value="ECO:0007669"/>
    <property type="project" value="TreeGrafter"/>
</dbReference>